<reference evidence="3 4" key="1">
    <citation type="journal article" date="2016" name="Sci. Rep.">
        <title>The Dendrobium catenatum Lindl. genome sequence provides insights into polysaccharide synthase, floral development and adaptive evolution.</title>
        <authorList>
            <person name="Zhang G.Q."/>
            <person name="Xu Q."/>
            <person name="Bian C."/>
            <person name="Tsai W.C."/>
            <person name="Yeh C.M."/>
            <person name="Liu K.W."/>
            <person name="Yoshida K."/>
            <person name="Zhang L.S."/>
            <person name="Chang S.B."/>
            <person name="Chen F."/>
            <person name="Shi Y."/>
            <person name="Su Y.Y."/>
            <person name="Zhang Y.Q."/>
            <person name="Chen L.J."/>
            <person name="Yin Y."/>
            <person name="Lin M."/>
            <person name="Huang H."/>
            <person name="Deng H."/>
            <person name="Wang Z.W."/>
            <person name="Zhu S.L."/>
            <person name="Zhao X."/>
            <person name="Deng C."/>
            <person name="Niu S.C."/>
            <person name="Huang J."/>
            <person name="Wang M."/>
            <person name="Liu G.H."/>
            <person name="Yang H.J."/>
            <person name="Xiao X.J."/>
            <person name="Hsiao Y.Y."/>
            <person name="Wu W.L."/>
            <person name="Chen Y.Y."/>
            <person name="Mitsuda N."/>
            <person name="Ohme-Takagi M."/>
            <person name="Luo Y.B."/>
            <person name="Van de Peer Y."/>
            <person name="Liu Z.J."/>
        </authorList>
    </citation>
    <scope>NUCLEOTIDE SEQUENCE [LARGE SCALE GENOMIC DNA]</scope>
    <source>
        <tissue evidence="3">The whole plant</tissue>
    </source>
</reference>
<feature type="region of interest" description="Disordered" evidence="1">
    <location>
        <begin position="53"/>
        <end position="79"/>
    </location>
</feature>
<dbReference type="Proteomes" id="UP000233837">
    <property type="component" value="Unassembled WGS sequence"/>
</dbReference>
<keyword evidence="2" id="KW-0732">Signal</keyword>
<evidence type="ECO:0000313" key="3">
    <source>
        <dbReference type="EMBL" id="PKU78017.1"/>
    </source>
</evidence>
<dbReference type="AlphaFoldDB" id="A0A2I0WQT8"/>
<evidence type="ECO:0000256" key="2">
    <source>
        <dbReference type="SAM" id="SignalP"/>
    </source>
</evidence>
<reference evidence="3 4" key="2">
    <citation type="journal article" date="2017" name="Nature">
        <title>The Apostasia genome and the evolution of orchids.</title>
        <authorList>
            <person name="Zhang G.Q."/>
            <person name="Liu K.W."/>
            <person name="Li Z."/>
            <person name="Lohaus R."/>
            <person name="Hsiao Y.Y."/>
            <person name="Niu S.C."/>
            <person name="Wang J.Y."/>
            <person name="Lin Y.C."/>
            <person name="Xu Q."/>
            <person name="Chen L.J."/>
            <person name="Yoshida K."/>
            <person name="Fujiwara S."/>
            <person name="Wang Z.W."/>
            <person name="Zhang Y.Q."/>
            <person name="Mitsuda N."/>
            <person name="Wang M."/>
            <person name="Liu G.H."/>
            <person name="Pecoraro L."/>
            <person name="Huang H.X."/>
            <person name="Xiao X.J."/>
            <person name="Lin M."/>
            <person name="Wu X.Y."/>
            <person name="Wu W.L."/>
            <person name="Chen Y.Y."/>
            <person name="Chang S.B."/>
            <person name="Sakamoto S."/>
            <person name="Ohme-Takagi M."/>
            <person name="Yagi M."/>
            <person name="Zeng S.J."/>
            <person name="Shen C.Y."/>
            <person name="Yeh C.M."/>
            <person name="Luo Y.B."/>
            <person name="Tsai W.C."/>
            <person name="Van de Peer Y."/>
            <person name="Liu Z.J."/>
        </authorList>
    </citation>
    <scope>NUCLEOTIDE SEQUENCE [LARGE SCALE GENOMIC DNA]</scope>
    <source>
        <tissue evidence="3">The whole plant</tissue>
    </source>
</reference>
<name>A0A2I0WQT8_9ASPA</name>
<organism evidence="3 4">
    <name type="scientific">Dendrobium catenatum</name>
    <dbReference type="NCBI Taxonomy" id="906689"/>
    <lineage>
        <taxon>Eukaryota</taxon>
        <taxon>Viridiplantae</taxon>
        <taxon>Streptophyta</taxon>
        <taxon>Embryophyta</taxon>
        <taxon>Tracheophyta</taxon>
        <taxon>Spermatophyta</taxon>
        <taxon>Magnoliopsida</taxon>
        <taxon>Liliopsida</taxon>
        <taxon>Asparagales</taxon>
        <taxon>Orchidaceae</taxon>
        <taxon>Epidendroideae</taxon>
        <taxon>Malaxideae</taxon>
        <taxon>Dendrobiinae</taxon>
        <taxon>Dendrobium</taxon>
    </lineage>
</organism>
<dbReference type="EMBL" id="KZ502480">
    <property type="protein sequence ID" value="PKU78017.1"/>
    <property type="molecule type" value="Genomic_DNA"/>
</dbReference>
<feature type="chain" id="PRO_5014183630" evidence="2">
    <location>
        <begin position="31"/>
        <end position="79"/>
    </location>
</feature>
<feature type="signal peptide" evidence="2">
    <location>
        <begin position="1"/>
        <end position="30"/>
    </location>
</feature>
<gene>
    <name evidence="3" type="ORF">MA16_Dca011637</name>
</gene>
<evidence type="ECO:0000313" key="4">
    <source>
        <dbReference type="Proteomes" id="UP000233837"/>
    </source>
</evidence>
<keyword evidence="4" id="KW-1185">Reference proteome</keyword>
<sequence length="79" mass="8589">MVEEKRSVRMVEALLLLLLITGSLQKPAMAVRPLGGKKVGFVVESLEDLFLESLPKGPQPPSQPSCETHSNIPCPPPQK</sequence>
<protein>
    <submittedName>
        <fullName evidence="3">Uncharacterized protein</fullName>
    </submittedName>
</protein>
<accession>A0A2I0WQT8</accession>
<evidence type="ECO:0000256" key="1">
    <source>
        <dbReference type="SAM" id="MobiDB-lite"/>
    </source>
</evidence>
<proteinExistence type="predicted"/>